<dbReference type="EMBL" id="JAGPXC010000003">
    <property type="protein sequence ID" value="KAH6656096.1"/>
    <property type="molecule type" value="Genomic_DNA"/>
</dbReference>
<name>A0A9P8UQ66_9PEZI</name>
<accession>A0A9P8UQ66</accession>
<keyword evidence="3" id="KW-1185">Reference proteome</keyword>
<dbReference type="AlphaFoldDB" id="A0A9P8UQ66"/>
<keyword evidence="1" id="KW-0732">Signal</keyword>
<proteinExistence type="predicted"/>
<feature type="signal peptide" evidence="1">
    <location>
        <begin position="1"/>
        <end position="22"/>
    </location>
</feature>
<dbReference type="GeneID" id="70124672"/>
<feature type="chain" id="PRO_5040398659" description="Secreted protein" evidence="1">
    <location>
        <begin position="23"/>
        <end position="90"/>
    </location>
</feature>
<dbReference type="RefSeq" id="XP_045960361.1">
    <property type="nucleotide sequence ID" value="XM_046095779.1"/>
</dbReference>
<reference evidence="2" key="1">
    <citation type="journal article" date="2021" name="Nat. Commun.">
        <title>Genetic determinants of endophytism in the Arabidopsis root mycobiome.</title>
        <authorList>
            <person name="Mesny F."/>
            <person name="Miyauchi S."/>
            <person name="Thiergart T."/>
            <person name="Pickel B."/>
            <person name="Atanasova L."/>
            <person name="Karlsson M."/>
            <person name="Huettel B."/>
            <person name="Barry K.W."/>
            <person name="Haridas S."/>
            <person name="Chen C."/>
            <person name="Bauer D."/>
            <person name="Andreopoulos W."/>
            <person name="Pangilinan J."/>
            <person name="LaButti K."/>
            <person name="Riley R."/>
            <person name="Lipzen A."/>
            <person name="Clum A."/>
            <person name="Drula E."/>
            <person name="Henrissat B."/>
            <person name="Kohler A."/>
            <person name="Grigoriev I.V."/>
            <person name="Martin F.M."/>
            <person name="Hacquard S."/>
        </authorList>
    </citation>
    <scope>NUCLEOTIDE SEQUENCE</scope>
    <source>
        <strain evidence="2">MPI-SDFR-AT-0073</strain>
    </source>
</reference>
<protein>
    <recommendedName>
        <fullName evidence="4">Secreted protein</fullName>
    </recommendedName>
</protein>
<comment type="caution">
    <text evidence="2">The sequence shown here is derived from an EMBL/GenBank/DDBJ whole genome shotgun (WGS) entry which is preliminary data.</text>
</comment>
<gene>
    <name evidence="2" type="ORF">BKA67DRAFT_255468</name>
</gene>
<evidence type="ECO:0000313" key="3">
    <source>
        <dbReference type="Proteomes" id="UP000758603"/>
    </source>
</evidence>
<evidence type="ECO:0008006" key="4">
    <source>
        <dbReference type="Google" id="ProtNLM"/>
    </source>
</evidence>
<organism evidence="2 3">
    <name type="scientific">Truncatella angustata</name>
    <dbReference type="NCBI Taxonomy" id="152316"/>
    <lineage>
        <taxon>Eukaryota</taxon>
        <taxon>Fungi</taxon>
        <taxon>Dikarya</taxon>
        <taxon>Ascomycota</taxon>
        <taxon>Pezizomycotina</taxon>
        <taxon>Sordariomycetes</taxon>
        <taxon>Xylariomycetidae</taxon>
        <taxon>Amphisphaeriales</taxon>
        <taxon>Sporocadaceae</taxon>
        <taxon>Truncatella</taxon>
    </lineage>
</organism>
<evidence type="ECO:0000256" key="1">
    <source>
        <dbReference type="SAM" id="SignalP"/>
    </source>
</evidence>
<sequence>MSIIYSFFCLIVSSNLMCKADSTPMDYMAPMDCPKVYLLLCCSGPFHYTFYLCSQNEPAPGDSEFNNPRDTRIVESARQGTGIAYLTRCT</sequence>
<evidence type="ECO:0000313" key="2">
    <source>
        <dbReference type="EMBL" id="KAH6656096.1"/>
    </source>
</evidence>
<dbReference type="Proteomes" id="UP000758603">
    <property type="component" value="Unassembled WGS sequence"/>
</dbReference>